<proteinExistence type="inferred from homology"/>
<comment type="similarity">
    <text evidence="1">Belongs to the bacterial solute-binding protein 8 family.</text>
</comment>
<evidence type="ECO:0000256" key="2">
    <source>
        <dbReference type="SAM" id="SignalP"/>
    </source>
</evidence>
<reference evidence="4" key="2">
    <citation type="submission" date="2021-03" db="EMBL/GenBank/DDBJ databases">
        <title>Human Oral Microbial Genomes.</title>
        <authorList>
            <person name="Johnston C.D."/>
            <person name="Chen T."/>
            <person name="Dewhirst F.E."/>
        </authorList>
    </citation>
    <scope>NUCLEOTIDE SEQUENCE</scope>
    <source>
        <strain evidence="4">F0714</strain>
    </source>
</reference>
<dbReference type="SUPFAM" id="SSF53807">
    <property type="entry name" value="Helical backbone' metal receptor"/>
    <property type="match status" value="1"/>
</dbReference>
<feature type="chain" id="PRO_5043184827" evidence="2">
    <location>
        <begin position="23"/>
        <end position="333"/>
    </location>
</feature>
<dbReference type="PROSITE" id="PS51257">
    <property type="entry name" value="PROKAR_LIPOPROTEIN"/>
    <property type="match status" value="1"/>
</dbReference>
<dbReference type="EMBL" id="LR134406">
    <property type="protein sequence ID" value="VEH69937.1"/>
    <property type="molecule type" value="Genomic_DNA"/>
</dbReference>
<protein>
    <submittedName>
        <fullName evidence="4">ABC transporter substrate-binding protein</fullName>
    </submittedName>
    <submittedName>
        <fullName evidence="5">Vitamin B12-transporter protein BtuF</fullName>
    </submittedName>
</protein>
<dbReference type="InterPro" id="IPR002491">
    <property type="entry name" value="ABC_transptr_periplasmic_BD"/>
</dbReference>
<keyword evidence="6" id="KW-1185">Reference proteome</keyword>
<feature type="signal peptide" evidence="2">
    <location>
        <begin position="1"/>
        <end position="22"/>
    </location>
</feature>
<dbReference type="Proteomes" id="UP000273044">
    <property type="component" value="Chromosome"/>
</dbReference>
<accession>A0A3N4D270</accession>
<evidence type="ECO:0000313" key="5">
    <source>
        <dbReference type="EMBL" id="VEH69937.1"/>
    </source>
</evidence>
<dbReference type="GeneID" id="64406695"/>
<evidence type="ECO:0000259" key="3">
    <source>
        <dbReference type="PROSITE" id="PS50983"/>
    </source>
</evidence>
<evidence type="ECO:0000313" key="6">
    <source>
        <dbReference type="Proteomes" id="UP000273044"/>
    </source>
</evidence>
<gene>
    <name evidence="4" type="ORF">J5A53_09465</name>
    <name evidence="5" type="ORF">NCTC12967_01217</name>
</gene>
<name>A0A3N4D270_9ACTN</name>
<dbReference type="Pfam" id="PF01497">
    <property type="entry name" value="Peripla_BP_2"/>
    <property type="match status" value="1"/>
</dbReference>
<keyword evidence="2" id="KW-0732">Signal</keyword>
<dbReference type="Proteomes" id="UP000677180">
    <property type="component" value="Chromosome"/>
</dbReference>
<dbReference type="RefSeq" id="WP_041696362.1">
    <property type="nucleotide sequence ID" value="NZ_CAURRE010000009.1"/>
</dbReference>
<evidence type="ECO:0000313" key="4">
    <source>
        <dbReference type="EMBL" id="QUC10041.1"/>
    </source>
</evidence>
<feature type="domain" description="Fe/B12 periplasmic-binding" evidence="3">
    <location>
        <begin position="61"/>
        <end position="333"/>
    </location>
</feature>
<dbReference type="EMBL" id="CP072385">
    <property type="protein sequence ID" value="QUC10041.1"/>
    <property type="molecule type" value="Genomic_DNA"/>
</dbReference>
<dbReference type="OrthoDB" id="9797850at2"/>
<dbReference type="PROSITE" id="PS50983">
    <property type="entry name" value="FE_B12_PBP"/>
    <property type="match status" value="1"/>
</dbReference>
<sequence>MRRIIALAGAAALLLTACGTSAADRAAQSASNSAAASGGGNYPVDIVSCGQTLHFDAPPSRVLVLGDTSVSNMDALGLMDKINLRAGNAHFGSAAPELQAKHDAIESVEAGKTDTGGVKIATETILNSHVDLVIGYDKGVEREQVAKGGVQLYSPEAYCPKYSVEKASWELIDNEINNLAKIFGVEDKANTVIAEIHAKTAKLKADAPSGRGTGAALYITAGSTRFSAYGSSSMSQPILDANGLTNVYGDNTTRVFDGSMEDLLARNPDWIVLLSSGASDEETIQTFKSFSGAEQLKAVVNDHLVVIPFVLTDPPNVLSVEGAATLAKKMANK</sequence>
<reference evidence="5 6" key="1">
    <citation type="submission" date="2018-12" db="EMBL/GenBank/DDBJ databases">
        <authorList>
            <consortium name="Pathogen Informatics"/>
        </authorList>
    </citation>
    <scope>NUCLEOTIDE SEQUENCE [LARGE SCALE GENOMIC DNA]</scope>
    <source>
        <strain evidence="5 6">NCTC12967</strain>
    </source>
</reference>
<dbReference type="Gene3D" id="3.40.50.1980">
    <property type="entry name" value="Nitrogenase molybdenum iron protein domain"/>
    <property type="match status" value="2"/>
</dbReference>
<dbReference type="AlphaFoldDB" id="A0A3N4D270"/>
<organism evidence="5 6">
    <name type="scientific">Arachnia propionica</name>
    <dbReference type="NCBI Taxonomy" id="1750"/>
    <lineage>
        <taxon>Bacteria</taxon>
        <taxon>Bacillati</taxon>
        <taxon>Actinomycetota</taxon>
        <taxon>Actinomycetes</taxon>
        <taxon>Propionibacteriales</taxon>
        <taxon>Propionibacteriaceae</taxon>
        <taxon>Arachnia</taxon>
    </lineage>
</organism>
<dbReference type="PANTHER" id="PTHR30535">
    <property type="entry name" value="VITAMIN B12-BINDING PROTEIN"/>
    <property type="match status" value="1"/>
</dbReference>
<dbReference type="InterPro" id="IPR050902">
    <property type="entry name" value="ABC_Transporter_SBP"/>
</dbReference>
<evidence type="ECO:0000256" key="1">
    <source>
        <dbReference type="ARBA" id="ARBA00008814"/>
    </source>
</evidence>
<dbReference type="PANTHER" id="PTHR30535:SF7">
    <property type="entry name" value="IRON(III) DICITRATE-BINDING PROTEIN"/>
    <property type="match status" value="1"/>
</dbReference>